<reference evidence="2" key="2">
    <citation type="submission" date="2023-08" db="EMBL/GenBank/DDBJ databases">
        <authorList>
            <consortium name="Clinical and Environmental Microbiology Branch: Whole genome sequencing antimicrobial resistance pathogens in the healthcare setting"/>
        </authorList>
    </citation>
    <scope>NUCLEOTIDE SEQUENCE</scope>
    <source>
        <strain evidence="2">2023CJ-00293</strain>
    </source>
</reference>
<dbReference type="RefSeq" id="WP_005410074.1">
    <property type="nucleotide sequence ID" value="NZ_AP021908.1"/>
</dbReference>
<protein>
    <submittedName>
        <fullName evidence="2">GNAT family N-acetyltransferase</fullName>
    </submittedName>
    <submittedName>
        <fullName evidence="3">GNAT family acetyltransferase</fullName>
    </submittedName>
</protein>
<dbReference type="Proteomes" id="UP001225498">
    <property type="component" value="Unassembled WGS sequence"/>
</dbReference>
<dbReference type="PANTHER" id="PTHR43233">
    <property type="entry name" value="FAMILY N-ACETYLTRANSFERASE, PUTATIVE (AFU_ORTHOLOGUE AFUA_6G03350)-RELATED"/>
    <property type="match status" value="1"/>
</dbReference>
<dbReference type="Pfam" id="PF00583">
    <property type="entry name" value="Acetyltransf_1"/>
    <property type="match status" value="1"/>
</dbReference>
<comment type="caution">
    <text evidence="3">The sequence shown here is derived from an EMBL/GenBank/DDBJ whole genome shotgun (WGS) entry which is preliminary data.</text>
</comment>
<dbReference type="EMBL" id="ABLTIR010000042">
    <property type="protein sequence ID" value="EKZ1927184.1"/>
    <property type="molecule type" value="Genomic_DNA"/>
</dbReference>
<dbReference type="PATRIC" id="fig|40324.129.peg.3301"/>
<sequence>MNDSVSCQFREAVPTVEDYCQLRVLAGLSAKSQEAAARALPNTLYGVCAYQGNELVAMGRIVGDGGCHLQVCDIAVLPRLQGQGLGKEVMRRLDGWMQANLPPSAYVSLLADGEAHRLYAQFGFAPTAPASIGMYRRF</sequence>
<reference evidence="3 4" key="1">
    <citation type="submission" date="2015-03" db="EMBL/GenBank/DDBJ databases">
        <title>Draft genome of Stenotrophomonas maltophila isolated from urine specimen.</title>
        <authorList>
            <person name="Murugan N."/>
            <person name="Malathi J."/>
            <person name="Umashankar V."/>
            <person name="Madhavan H."/>
        </authorList>
    </citation>
    <scope>NUCLEOTIDE SEQUENCE [LARGE SCALE GENOMIC DNA]</scope>
    <source>
        <strain evidence="3 4">JMNMN1</strain>
    </source>
</reference>
<dbReference type="InterPro" id="IPR016181">
    <property type="entry name" value="Acyl_CoA_acyltransferase"/>
</dbReference>
<keyword evidence="3" id="KW-0808">Transferase</keyword>
<dbReference type="GO" id="GO:0016747">
    <property type="term" value="F:acyltransferase activity, transferring groups other than amino-acyl groups"/>
    <property type="evidence" value="ECO:0007669"/>
    <property type="project" value="InterPro"/>
</dbReference>
<dbReference type="SUPFAM" id="SSF55729">
    <property type="entry name" value="Acyl-CoA N-acyltransferases (Nat)"/>
    <property type="match status" value="1"/>
</dbReference>
<evidence type="ECO:0000313" key="3">
    <source>
        <dbReference type="EMBL" id="KKD57190.1"/>
    </source>
</evidence>
<accession>A0A0F5ZQF1</accession>
<evidence type="ECO:0000313" key="4">
    <source>
        <dbReference type="Proteomes" id="UP000243478"/>
    </source>
</evidence>
<evidence type="ECO:0000259" key="1">
    <source>
        <dbReference type="PROSITE" id="PS51186"/>
    </source>
</evidence>
<organism evidence="3 4">
    <name type="scientific">Stenotrophomonas maltophilia</name>
    <name type="common">Pseudomonas maltophilia</name>
    <name type="synonym">Xanthomonas maltophilia</name>
    <dbReference type="NCBI Taxonomy" id="40324"/>
    <lineage>
        <taxon>Bacteria</taxon>
        <taxon>Pseudomonadati</taxon>
        <taxon>Pseudomonadota</taxon>
        <taxon>Gammaproteobacteria</taxon>
        <taxon>Lysobacterales</taxon>
        <taxon>Lysobacteraceae</taxon>
        <taxon>Stenotrophomonas</taxon>
        <taxon>Stenotrophomonas maltophilia group</taxon>
    </lineage>
</organism>
<name>A0A0F5ZQF1_STEMA</name>
<gene>
    <name evidence="2" type="ORF">REH87_002197</name>
    <name evidence="3" type="ORF">VM57_12240</name>
</gene>
<evidence type="ECO:0000313" key="2">
    <source>
        <dbReference type="EMBL" id="EKZ1927184.1"/>
    </source>
</evidence>
<dbReference type="InterPro" id="IPR053144">
    <property type="entry name" value="Acetyltransferase_Butenolide"/>
</dbReference>
<dbReference type="AlphaFoldDB" id="A0A0F5ZQF1"/>
<feature type="domain" description="N-acetyltransferase" evidence="1">
    <location>
        <begin position="7"/>
        <end position="138"/>
    </location>
</feature>
<dbReference type="EMBL" id="JZRZ01000019">
    <property type="protein sequence ID" value="KKD57190.1"/>
    <property type="molecule type" value="Genomic_DNA"/>
</dbReference>
<dbReference type="Proteomes" id="UP000243478">
    <property type="component" value="Unassembled WGS sequence"/>
</dbReference>
<dbReference type="PROSITE" id="PS51186">
    <property type="entry name" value="GNAT"/>
    <property type="match status" value="1"/>
</dbReference>
<dbReference type="Gene3D" id="3.40.630.30">
    <property type="match status" value="1"/>
</dbReference>
<dbReference type="PANTHER" id="PTHR43233:SF1">
    <property type="entry name" value="FAMILY N-ACETYLTRANSFERASE, PUTATIVE (AFU_ORTHOLOGUE AFUA_6G03350)-RELATED"/>
    <property type="match status" value="1"/>
</dbReference>
<dbReference type="InterPro" id="IPR000182">
    <property type="entry name" value="GNAT_dom"/>
</dbReference>
<proteinExistence type="predicted"/>
<dbReference type="CDD" id="cd04301">
    <property type="entry name" value="NAT_SF"/>
    <property type="match status" value="1"/>
</dbReference>